<dbReference type="CDD" id="cd00130">
    <property type="entry name" value="PAS"/>
    <property type="match status" value="1"/>
</dbReference>
<feature type="transmembrane region" description="Helical" evidence="12">
    <location>
        <begin position="299"/>
        <end position="316"/>
    </location>
</feature>
<dbReference type="InterPro" id="IPR011006">
    <property type="entry name" value="CheY-like_superfamily"/>
</dbReference>
<dbReference type="PROSITE" id="PS50110">
    <property type="entry name" value="RESPONSE_REGULATORY"/>
    <property type="match status" value="1"/>
</dbReference>
<keyword evidence="4" id="KW-1003">Cell membrane</keyword>
<dbReference type="NCBIfam" id="TIGR00229">
    <property type="entry name" value="sensory_box"/>
    <property type="match status" value="1"/>
</dbReference>
<dbReference type="SMART" id="SM00388">
    <property type="entry name" value="HisKA"/>
    <property type="match status" value="1"/>
</dbReference>
<evidence type="ECO:0000256" key="5">
    <source>
        <dbReference type="ARBA" id="ARBA00022553"/>
    </source>
</evidence>
<dbReference type="Gene3D" id="3.30.450.20">
    <property type="entry name" value="PAS domain"/>
    <property type="match status" value="1"/>
</dbReference>
<comment type="catalytic activity">
    <reaction evidence="1">
        <text>ATP + protein L-histidine = ADP + protein N-phospho-L-histidine.</text>
        <dbReference type="EC" id="2.7.13.3"/>
    </reaction>
</comment>
<dbReference type="CDD" id="cd16922">
    <property type="entry name" value="HATPase_EvgS-ArcB-TorS-like"/>
    <property type="match status" value="1"/>
</dbReference>
<dbReference type="InterPro" id="IPR013656">
    <property type="entry name" value="PAS_4"/>
</dbReference>
<dbReference type="Pfam" id="PF02518">
    <property type="entry name" value="HATPase_c"/>
    <property type="match status" value="1"/>
</dbReference>
<feature type="transmembrane region" description="Helical" evidence="12">
    <location>
        <begin position="262"/>
        <end position="287"/>
    </location>
</feature>
<keyword evidence="8 12" id="KW-1133">Transmembrane helix</keyword>
<dbReference type="SUPFAM" id="SSF47384">
    <property type="entry name" value="Homodimeric domain of signal transducing histidine kinase"/>
    <property type="match status" value="1"/>
</dbReference>
<evidence type="ECO:0000256" key="1">
    <source>
        <dbReference type="ARBA" id="ARBA00000085"/>
    </source>
</evidence>
<evidence type="ECO:0000256" key="12">
    <source>
        <dbReference type="SAM" id="Phobius"/>
    </source>
</evidence>
<dbReference type="PANTHER" id="PTHR43547:SF2">
    <property type="entry name" value="HYBRID SIGNAL TRANSDUCTION HISTIDINE KINASE C"/>
    <property type="match status" value="1"/>
</dbReference>
<evidence type="ECO:0000259" key="14">
    <source>
        <dbReference type="PROSITE" id="PS50110"/>
    </source>
</evidence>
<keyword evidence="7" id="KW-0808">Transferase</keyword>
<dbReference type="Pfam" id="PF08448">
    <property type="entry name" value="PAS_4"/>
    <property type="match status" value="1"/>
</dbReference>
<evidence type="ECO:0000256" key="7">
    <source>
        <dbReference type="ARBA" id="ARBA00022777"/>
    </source>
</evidence>
<dbReference type="Gene3D" id="3.40.50.2300">
    <property type="match status" value="1"/>
</dbReference>
<dbReference type="Gene3D" id="3.30.565.10">
    <property type="entry name" value="Histidine kinase-like ATPase, C-terminal domain"/>
    <property type="match status" value="1"/>
</dbReference>
<dbReference type="EMBL" id="JACJRF010000018">
    <property type="protein sequence ID" value="MBD2344970.1"/>
    <property type="molecule type" value="Genomic_DNA"/>
</dbReference>
<dbReference type="Pfam" id="PF05231">
    <property type="entry name" value="MASE1"/>
    <property type="match status" value="1"/>
</dbReference>
<evidence type="ECO:0000313" key="16">
    <source>
        <dbReference type="EMBL" id="MBD2344970.1"/>
    </source>
</evidence>
<dbReference type="InterPro" id="IPR000014">
    <property type="entry name" value="PAS"/>
</dbReference>
<dbReference type="SUPFAM" id="SSF55874">
    <property type="entry name" value="ATPase domain of HSP90 chaperone/DNA topoisomerase II/histidine kinase"/>
    <property type="match status" value="1"/>
</dbReference>
<feature type="transmembrane region" description="Helical" evidence="12">
    <location>
        <begin position="116"/>
        <end position="142"/>
    </location>
</feature>
<proteinExistence type="predicted"/>
<dbReference type="InterPro" id="IPR036890">
    <property type="entry name" value="HATPase_C_sf"/>
</dbReference>
<evidence type="ECO:0000259" key="13">
    <source>
        <dbReference type="PROSITE" id="PS50109"/>
    </source>
</evidence>
<accession>A0ABR8CT65</accession>
<dbReference type="InterPro" id="IPR005467">
    <property type="entry name" value="His_kinase_dom"/>
</dbReference>
<evidence type="ECO:0000256" key="2">
    <source>
        <dbReference type="ARBA" id="ARBA00004651"/>
    </source>
</evidence>
<evidence type="ECO:0000256" key="3">
    <source>
        <dbReference type="ARBA" id="ARBA00012438"/>
    </source>
</evidence>
<dbReference type="PRINTS" id="PR00344">
    <property type="entry name" value="BCTRLSENSOR"/>
</dbReference>
<keyword evidence="6 12" id="KW-0812">Transmembrane</keyword>
<gene>
    <name evidence="16" type="ORF">H6G18_12555</name>
</gene>
<dbReference type="Proteomes" id="UP000607281">
    <property type="component" value="Unassembled WGS sequence"/>
</dbReference>
<dbReference type="InterPro" id="IPR035965">
    <property type="entry name" value="PAS-like_dom_sf"/>
</dbReference>
<dbReference type="InterPro" id="IPR007895">
    <property type="entry name" value="MASE1"/>
</dbReference>
<feature type="domain" description="PAS" evidence="15">
    <location>
        <begin position="376"/>
        <end position="422"/>
    </location>
</feature>
<evidence type="ECO:0000313" key="17">
    <source>
        <dbReference type="Proteomes" id="UP000607281"/>
    </source>
</evidence>
<keyword evidence="10 12" id="KW-0472">Membrane</keyword>
<evidence type="ECO:0000256" key="9">
    <source>
        <dbReference type="ARBA" id="ARBA00023012"/>
    </source>
</evidence>
<dbReference type="Pfam" id="PF00512">
    <property type="entry name" value="HisKA"/>
    <property type="match status" value="1"/>
</dbReference>
<dbReference type="Gene3D" id="1.10.287.130">
    <property type="match status" value="1"/>
</dbReference>
<dbReference type="PANTHER" id="PTHR43547">
    <property type="entry name" value="TWO-COMPONENT HISTIDINE KINASE"/>
    <property type="match status" value="1"/>
</dbReference>
<dbReference type="InterPro" id="IPR003661">
    <property type="entry name" value="HisK_dim/P_dom"/>
</dbReference>
<organism evidence="16 17">
    <name type="scientific">Anabaena subtropica FACHB-260</name>
    <dbReference type="NCBI Taxonomy" id="2692884"/>
    <lineage>
        <taxon>Bacteria</taxon>
        <taxon>Bacillati</taxon>
        <taxon>Cyanobacteriota</taxon>
        <taxon>Cyanophyceae</taxon>
        <taxon>Nostocales</taxon>
        <taxon>Nostocaceae</taxon>
        <taxon>Anabaena</taxon>
    </lineage>
</organism>
<evidence type="ECO:0000256" key="8">
    <source>
        <dbReference type="ARBA" id="ARBA00022989"/>
    </source>
</evidence>
<dbReference type="InterPro" id="IPR036097">
    <property type="entry name" value="HisK_dim/P_sf"/>
</dbReference>
<dbReference type="SUPFAM" id="SSF55785">
    <property type="entry name" value="PYP-like sensor domain (PAS domain)"/>
    <property type="match status" value="1"/>
</dbReference>
<reference evidence="16 17" key="1">
    <citation type="journal article" date="2020" name="ISME J.">
        <title>Comparative genomics reveals insights into cyanobacterial evolution and habitat adaptation.</title>
        <authorList>
            <person name="Chen M.Y."/>
            <person name="Teng W.K."/>
            <person name="Zhao L."/>
            <person name="Hu C.X."/>
            <person name="Zhou Y.K."/>
            <person name="Han B.P."/>
            <person name="Song L.R."/>
            <person name="Shu W.S."/>
        </authorList>
    </citation>
    <scope>NUCLEOTIDE SEQUENCE [LARGE SCALE GENOMIC DNA]</scope>
    <source>
        <strain evidence="16 17">FACHB-260</strain>
    </source>
</reference>
<dbReference type="InterPro" id="IPR003594">
    <property type="entry name" value="HATPase_dom"/>
</dbReference>
<evidence type="ECO:0000256" key="4">
    <source>
        <dbReference type="ARBA" id="ARBA00022475"/>
    </source>
</evidence>
<keyword evidence="7" id="KW-0418">Kinase</keyword>
<dbReference type="EC" id="2.7.13.3" evidence="3"/>
<keyword evidence="5 11" id="KW-0597">Phosphoprotein</keyword>
<sequence>MKDSMKIAPMRRWLIISLLGLLALVIAHGMALIYRIQPGVSLWFPPSGVAIALTFWFGPCGIMLTGLASFLMSPVWGLHGWERLFAFSDIIEPLTAWFLYRRLWKGSRTLNTLKDAVFFTVSVPLIACTTIGTVGSLGLVTIGKMSFASLGYNIPHWWLGNAIGVMAIAPTALLVLTPYFQSQGWLSHPEPLNSSFASQNFHPSRRLLLEFSAILLLCIAIATLTVIETDQSGFKLQQLSFLSFVPVLWAATRFGVTSGMLISSFCVLVTLFAYLVAYPNAISLPIFPVQAEVLHVHKLSLLVQCAVSLLVGIAITERSKIQVELAVERVQRGEYQTRAELSEKLIQLNQSLAQTNACLEESHQETDELLQREQALRSRLSNILESMTDAFIAVNQDWQITYCNHQAAKIQDLEPEDLIGKNYWEQWTRTKGTDFEREYRRSLAENISVHFEVFYELWGMWLEIHAYPAEDGLGIFFRNITERKQAEEEREYLLMREKIARSEAEKANRLKDEFLAVLSHELRTPLNPILGWATLLKRRNLEEATRMRGIDTIERNAKLQIQLIEDLLDVSRIQQGKLTLNVQPVNLVNTIGEALETVRLAMEAKNINVQNIMDANVGMVAGDTARLQQIIWNLLSNAIKFTPPEGQIQLVLEKVNKYAQIQIKDNGKGISPEFLPYVFEYFRQADGTITRQFGGLGLGLAIVKHLTELHGGTVKADSAGEGMGATFTVSLPLMINPPQIARELGTPDNNTWGLAGLYILVVDDDVDTGEFLTFMLEQSGAEVTAVTSASEALEIIARTKVDLLLSDIGMPGIDGYMLMQLIRSMSSEKGGKIPAIALTAYAGEINQKKALAAGFQMHLVKPVESEKLFKGISEVLASSSSEFGYVSVKN</sequence>
<dbReference type="CDD" id="cd17580">
    <property type="entry name" value="REC_2_DhkD-like"/>
    <property type="match status" value="1"/>
</dbReference>
<comment type="subcellular location">
    <subcellularLocation>
        <location evidence="2">Cell membrane</location>
        <topology evidence="2">Multi-pass membrane protein</topology>
    </subcellularLocation>
</comment>
<dbReference type="SMART" id="SM00448">
    <property type="entry name" value="REC"/>
    <property type="match status" value="1"/>
</dbReference>
<evidence type="ECO:0000259" key="15">
    <source>
        <dbReference type="PROSITE" id="PS50112"/>
    </source>
</evidence>
<dbReference type="SMART" id="SM00091">
    <property type="entry name" value="PAS"/>
    <property type="match status" value="1"/>
</dbReference>
<evidence type="ECO:0000256" key="6">
    <source>
        <dbReference type="ARBA" id="ARBA00022692"/>
    </source>
</evidence>
<dbReference type="Pfam" id="PF00072">
    <property type="entry name" value="Response_reg"/>
    <property type="match status" value="1"/>
</dbReference>
<feature type="modified residue" description="4-aspartylphosphate" evidence="11">
    <location>
        <position position="807"/>
    </location>
</feature>
<comment type="caution">
    <text evidence="16">The sequence shown here is derived from an EMBL/GenBank/DDBJ whole genome shotgun (WGS) entry which is preliminary data.</text>
</comment>
<keyword evidence="9" id="KW-0902">Two-component regulatory system</keyword>
<feature type="transmembrane region" description="Helical" evidence="12">
    <location>
        <begin position="47"/>
        <end position="72"/>
    </location>
</feature>
<feature type="transmembrane region" description="Helical" evidence="12">
    <location>
        <begin position="154"/>
        <end position="180"/>
    </location>
</feature>
<feature type="domain" description="Histidine kinase" evidence="13">
    <location>
        <begin position="517"/>
        <end position="735"/>
    </location>
</feature>
<dbReference type="InterPro" id="IPR004358">
    <property type="entry name" value="Sig_transdc_His_kin-like_C"/>
</dbReference>
<dbReference type="SMART" id="SM00387">
    <property type="entry name" value="HATPase_c"/>
    <property type="match status" value="1"/>
</dbReference>
<dbReference type="PROSITE" id="PS50109">
    <property type="entry name" value="HIS_KIN"/>
    <property type="match status" value="1"/>
</dbReference>
<dbReference type="CDD" id="cd00082">
    <property type="entry name" value="HisKA"/>
    <property type="match status" value="1"/>
</dbReference>
<dbReference type="PROSITE" id="PS50112">
    <property type="entry name" value="PAS"/>
    <property type="match status" value="1"/>
</dbReference>
<feature type="domain" description="Response regulatory" evidence="14">
    <location>
        <begin position="758"/>
        <end position="876"/>
    </location>
</feature>
<protein>
    <recommendedName>
        <fullName evidence="3">histidine kinase</fullName>
        <ecNumber evidence="3">2.7.13.3</ecNumber>
    </recommendedName>
</protein>
<name>A0ABR8CT65_9NOST</name>
<feature type="transmembrane region" description="Helical" evidence="12">
    <location>
        <begin position="207"/>
        <end position="227"/>
    </location>
</feature>
<keyword evidence="17" id="KW-1185">Reference proteome</keyword>
<evidence type="ECO:0000256" key="11">
    <source>
        <dbReference type="PROSITE-ProRule" id="PRU00169"/>
    </source>
</evidence>
<evidence type="ECO:0000256" key="10">
    <source>
        <dbReference type="ARBA" id="ARBA00023136"/>
    </source>
</evidence>
<dbReference type="InterPro" id="IPR001789">
    <property type="entry name" value="Sig_transdc_resp-reg_receiver"/>
</dbReference>
<dbReference type="SUPFAM" id="SSF52172">
    <property type="entry name" value="CheY-like"/>
    <property type="match status" value="1"/>
</dbReference>